<feature type="compositionally biased region" description="Basic and acidic residues" evidence="1">
    <location>
        <begin position="221"/>
        <end position="241"/>
    </location>
</feature>
<reference evidence="2 3" key="1">
    <citation type="submission" date="2023-01" db="EMBL/GenBank/DDBJ databases">
        <title>Analysis of 21 Apiospora genomes using comparative genomics revels a genus with tremendous synthesis potential of carbohydrate active enzymes and secondary metabolites.</title>
        <authorList>
            <person name="Sorensen T."/>
        </authorList>
    </citation>
    <scope>NUCLEOTIDE SEQUENCE [LARGE SCALE GENOMIC DNA]</scope>
    <source>
        <strain evidence="2 3">CBS 24483</strain>
    </source>
</reference>
<dbReference type="Proteomes" id="UP001391051">
    <property type="component" value="Unassembled WGS sequence"/>
</dbReference>
<dbReference type="GeneID" id="92079799"/>
<comment type="caution">
    <text evidence="2">The sequence shown here is derived from an EMBL/GenBank/DDBJ whole genome shotgun (WGS) entry which is preliminary data.</text>
</comment>
<sequence>MPPGQSRGYGLVVESSVAGSALRGRRTPRGLTADVLCISSHWSCRCILCGLIPPLRDALAKARLQGSGISSGDAEWVDATVSDFLEDVYAMPPGKGCAHSMVQECFVPLDLCSLILLCLPDPLPLQVGGGFRTFMLSSRSTKEFGERENSKVTCKPCCQKADPSHRGMKNGHHYIASHISCKHKKDAAYRKDQSKLLEDGNDGHDLETIETPSKKTGTSGSKKEEDDLVKSGSDEGRQGLR</sequence>
<protein>
    <submittedName>
        <fullName evidence="2">Uncharacterized protein</fullName>
    </submittedName>
</protein>
<accession>A0ABR1Q348</accession>
<evidence type="ECO:0000313" key="2">
    <source>
        <dbReference type="EMBL" id="KAK7946194.1"/>
    </source>
</evidence>
<organism evidence="2 3">
    <name type="scientific">Apiospora aurea</name>
    <dbReference type="NCBI Taxonomy" id="335848"/>
    <lineage>
        <taxon>Eukaryota</taxon>
        <taxon>Fungi</taxon>
        <taxon>Dikarya</taxon>
        <taxon>Ascomycota</taxon>
        <taxon>Pezizomycotina</taxon>
        <taxon>Sordariomycetes</taxon>
        <taxon>Xylariomycetidae</taxon>
        <taxon>Amphisphaeriales</taxon>
        <taxon>Apiosporaceae</taxon>
        <taxon>Apiospora</taxon>
    </lineage>
</organism>
<dbReference type="EMBL" id="JAQQWE010000007">
    <property type="protein sequence ID" value="KAK7946194.1"/>
    <property type="molecule type" value="Genomic_DNA"/>
</dbReference>
<proteinExistence type="predicted"/>
<feature type="compositionally biased region" description="Low complexity" evidence="1">
    <location>
        <begin position="210"/>
        <end position="220"/>
    </location>
</feature>
<feature type="region of interest" description="Disordered" evidence="1">
    <location>
        <begin position="194"/>
        <end position="241"/>
    </location>
</feature>
<keyword evidence="3" id="KW-1185">Reference proteome</keyword>
<evidence type="ECO:0000313" key="3">
    <source>
        <dbReference type="Proteomes" id="UP001391051"/>
    </source>
</evidence>
<feature type="compositionally biased region" description="Basic and acidic residues" evidence="1">
    <location>
        <begin position="194"/>
        <end position="207"/>
    </location>
</feature>
<dbReference type="RefSeq" id="XP_066696228.1">
    <property type="nucleotide sequence ID" value="XM_066846737.1"/>
</dbReference>
<gene>
    <name evidence="2" type="ORF">PG986_010515</name>
</gene>
<name>A0ABR1Q348_9PEZI</name>
<evidence type="ECO:0000256" key="1">
    <source>
        <dbReference type="SAM" id="MobiDB-lite"/>
    </source>
</evidence>